<evidence type="ECO:0000313" key="10">
    <source>
        <dbReference type="Proteomes" id="UP000282087"/>
    </source>
</evidence>
<evidence type="ECO:0000256" key="3">
    <source>
        <dbReference type="ARBA" id="ARBA00022618"/>
    </source>
</evidence>
<keyword evidence="4" id="KW-0498">Mitosis</keyword>
<dbReference type="EMBL" id="QKXF01000163">
    <property type="protein sequence ID" value="RQM15267.1"/>
    <property type="molecule type" value="Genomic_DNA"/>
</dbReference>
<keyword evidence="6" id="KW-0131">Cell cycle</keyword>
<evidence type="ECO:0000256" key="6">
    <source>
        <dbReference type="ARBA" id="ARBA00023306"/>
    </source>
</evidence>
<dbReference type="Proteomes" id="UP000286097">
    <property type="component" value="Unassembled WGS sequence"/>
</dbReference>
<evidence type="ECO:0000259" key="7">
    <source>
        <dbReference type="PROSITE" id="PS50815"/>
    </source>
</evidence>
<evidence type="ECO:0000313" key="8">
    <source>
        <dbReference type="EMBL" id="RMX63966.1"/>
    </source>
</evidence>
<evidence type="ECO:0000256" key="5">
    <source>
        <dbReference type="ARBA" id="ARBA00023242"/>
    </source>
</evidence>
<dbReference type="PANTHER" id="PTHR11842:SF11">
    <property type="entry name" value="MITOTIC SPINDLE ASSEMBLY CHECKPOINT PROTEIN MAD2A"/>
    <property type="match status" value="1"/>
</dbReference>
<organism evidence="8 10">
    <name type="scientific">Peronospora effusa</name>
    <dbReference type="NCBI Taxonomy" id="542832"/>
    <lineage>
        <taxon>Eukaryota</taxon>
        <taxon>Sar</taxon>
        <taxon>Stramenopiles</taxon>
        <taxon>Oomycota</taxon>
        <taxon>Peronosporomycetes</taxon>
        <taxon>Peronosporales</taxon>
        <taxon>Peronosporaceae</taxon>
        <taxon>Peronospora</taxon>
    </lineage>
</organism>
<dbReference type="SUPFAM" id="SSF56019">
    <property type="entry name" value="The spindle assembly checkpoint protein mad2"/>
    <property type="match status" value="1"/>
</dbReference>
<dbReference type="GO" id="GO:0051301">
    <property type="term" value="P:cell division"/>
    <property type="evidence" value="ECO:0007669"/>
    <property type="project" value="UniProtKB-KW"/>
</dbReference>
<feature type="domain" description="HORMA" evidence="7">
    <location>
        <begin position="53"/>
        <end position="235"/>
    </location>
</feature>
<accession>A0A3M6VEV9</accession>
<evidence type="ECO:0000256" key="2">
    <source>
        <dbReference type="ARBA" id="ARBA00010348"/>
    </source>
</evidence>
<dbReference type="InterPro" id="IPR036570">
    <property type="entry name" value="HORMA_dom_sf"/>
</dbReference>
<keyword evidence="5" id="KW-0539">Nucleus</keyword>
<dbReference type="Proteomes" id="UP000282087">
    <property type="component" value="Unassembled WGS sequence"/>
</dbReference>
<evidence type="ECO:0000256" key="4">
    <source>
        <dbReference type="ARBA" id="ARBA00022776"/>
    </source>
</evidence>
<dbReference type="GO" id="GO:0005737">
    <property type="term" value="C:cytoplasm"/>
    <property type="evidence" value="ECO:0007669"/>
    <property type="project" value="TreeGrafter"/>
</dbReference>
<dbReference type="FunFam" id="3.30.900.10:FF:000002">
    <property type="entry name" value="Mitotic spindle assembly checkpoint protein MAD2A"/>
    <property type="match status" value="1"/>
</dbReference>
<dbReference type="InterPro" id="IPR045091">
    <property type="entry name" value="Mad2-like"/>
</dbReference>
<dbReference type="Gene3D" id="3.30.900.10">
    <property type="entry name" value="HORMA domain"/>
    <property type="match status" value="1"/>
</dbReference>
<gene>
    <name evidence="9" type="ORF">DD237_002982</name>
    <name evidence="8" type="ORF">DD238_004569</name>
</gene>
<proteinExistence type="inferred from homology"/>
<evidence type="ECO:0000313" key="11">
    <source>
        <dbReference type="Proteomes" id="UP000286097"/>
    </source>
</evidence>
<dbReference type="EMBL" id="QLLG01000349">
    <property type="protein sequence ID" value="RMX63966.1"/>
    <property type="molecule type" value="Genomic_DNA"/>
</dbReference>
<keyword evidence="10" id="KW-1185">Reference proteome</keyword>
<protein>
    <recommendedName>
        <fullName evidence="7">HORMA domain-containing protein</fullName>
    </recommendedName>
</protein>
<comment type="similarity">
    <text evidence="2">Belongs to the MAD2 family.</text>
</comment>
<evidence type="ECO:0000313" key="9">
    <source>
        <dbReference type="EMBL" id="RQM15267.1"/>
    </source>
</evidence>
<dbReference type="PANTHER" id="PTHR11842">
    <property type="entry name" value="MITOTIC SPINDLE ASSEMBLY CHECKPOINT PROTEIN MAD2"/>
    <property type="match status" value="1"/>
</dbReference>
<reference evidence="10 11" key="1">
    <citation type="submission" date="2018-06" db="EMBL/GenBank/DDBJ databases">
        <title>Comparative genomics of downy mildews reveals potential adaptations to biotrophy.</title>
        <authorList>
            <person name="Fletcher K."/>
            <person name="Klosterman S.J."/>
            <person name="Derevnina L."/>
            <person name="Martin F."/>
            <person name="Koike S."/>
            <person name="Reyes Chin-Wo S."/>
            <person name="Mou B."/>
            <person name="Michelmore R."/>
        </authorList>
    </citation>
    <scope>NUCLEOTIDE SEQUENCE [LARGE SCALE GENOMIC DNA]</scope>
    <source>
        <strain evidence="9 11">R13</strain>
        <strain evidence="8 10">R14</strain>
    </source>
</reference>
<evidence type="ECO:0000256" key="1">
    <source>
        <dbReference type="ARBA" id="ARBA00004123"/>
    </source>
</evidence>
<dbReference type="VEuPathDB" id="FungiDB:DD237_002982"/>
<dbReference type="GO" id="GO:0000776">
    <property type="term" value="C:kinetochore"/>
    <property type="evidence" value="ECO:0007669"/>
    <property type="project" value="TreeGrafter"/>
</dbReference>
<dbReference type="GO" id="GO:0005654">
    <property type="term" value="C:nucleoplasm"/>
    <property type="evidence" value="ECO:0007669"/>
    <property type="project" value="TreeGrafter"/>
</dbReference>
<dbReference type="InterPro" id="IPR003511">
    <property type="entry name" value="HORMA_dom"/>
</dbReference>
<comment type="caution">
    <text evidence="8">The sequence shown here is derived from an EMBL/GenBank/DDBJ whole genome shotgun (WGS) entry which is preliminary data.</text>
</comment>
<sequence length="244" mass="27817">MVHSGKRVDDRRGTGATAQISENLITLKGSTEIVTEFFSYSINTYELILGSFVDMLLSYANNFFGLTRSILYQRGIYPAESFKQVQKYGLNMLMTDDDKLNDFFTKFLHQLSNWIIKGEVQKLVLVITGIETQEVLERWAFEVHSENGTDDSATSSKSKKEIMAEIQAIIRQITASVSFLPLLEEQCAFDLLVYTDKNSEVPALWEESDPRYIKDPAEVRLRSFSTKVHKVDAMVAYRNPEADI</sequence>
<dbReference type="STRING" id="542832.A0A3M6VEV9"/>
<dbReference type="GO" id="GO:0007094">
    <property type="term" value="P:mitotic spindle assembly checkpoint signaling"/>
    <property type="evidence" value="ECO:0007669"/>
    <property type="project" value="TreeGrafter"/>
</dbReference>
<comment type="subcellular location">
    <subcellularLocation>
        <location evidence="1">Nucleus</location>
    </subcellularLocation>
</comment>
<keyword evidence="3" id="KW-0132">Cell division</keyword>
<dbReference type="PROSITE" id="PS50815">
    <property type="entry name" value="HORMA"/>
    <property type="match status" value="1"/>
</dbReference>
<dbReference type="AlphaFoldDB" id="A0A3M6VEV9"/>
<dbReference type="Pfam" id="PF02301">
    <property type="entry name" value="HORMA"/>
    <property type="match status" value="1"/>
</dbReference>
<name>A0A3M6VEV9_9STRA</name>